<organism evidence="1">
    <name type="scientific">Acinetobacter baumannii</name>
    <dbReference type="NCBI Taxonomy" id="470"/>
    <lineage>
        <taxon>Bacteria</taxon>
        <taxon>Pseudomonadati</taxon>
        <taxon>Pseudomonadota</taxon>
        <taxon>Gammaproteobacteria</taxon>
        <taxon>Moraxellales</taxon>
        <taxon>Moraxellaceae</taxon>
        <taxon>Acinetobacter</taxon>
        <taxon>Acinetobacter calcoaceticus/baumannii complex</taxon>
    </lineage>
</organism>
<proteinExistence type="predicted"/>
<gene>
    <name evidence="1" type="ORF">FPK87_22015</name>
</gene>
<evidence type="ECO:0008006" key="2">
    <source>
        <dbReference type="Google" id="ProtNLM"/>
    </source>
</evidence>
<sequence>VVMPFGMDKSTFKDRYTVAAQQALKDAGLNENAASNFTPVNIGNNQYRLVSGSGRWATDPKTNQAIVVRVE</sequence>
<comment type="caution">
    <text evidence="1">The sequence shown here is derived from an EMBL/GenBank/DDBJ whole genome shotgun (WGS) entry which is preliminary data.</text>
</comment>
<name>A0ABD5DDA4_ACIBA</name>
<protein>
    <recommendedName>
        <fullName evidence="2">PASTA domain-containing protein</fullName>
    </recommendedName>
</protein>
<dbReference type="EMBL" id="VMBB01000371">
    <property type="protein sequence ID" value="MDR8263096.1"/>
    <property type="molecule type" value="Genomic_DNA"/>
</dbReference>
<feature type="non-terminal residue" evidence="1">
    <location>
        <position position="1"/>
    </location>
</feature>
<reference evidence="1" key="1">
    <citation type="submission" date="2019-07" db="EMBL/GenBank/DDBJ databases">
        <title>Biological characteristics of mucoid Acinetobacter baumannii from a general hospital in China.</title>
        <authorList>
            <person name="Hua X."/>
            <person name="Yu Y."/>
        </authorList>
    </citation>
    <scope>NUCLEOTIDE SEQUENCE [LARGE SCALE GENOMIC DNA]</scope>
    <source>
        <strain evidence="1">N41</strain>
    </source>
</reference>
<dbReference type="AlphaFoldDB" id="A0ABD5DDA4"/>
<evidence type="ECO:0000313" key="1">
    <source>
        <dbReference type="EMBL" id="MDR8263096.1"/>
    </source>
</evidence>
<accession>A0ABD5DDA4</accession>